<accession>A0ABX9JYI1</accession>
<comment type="caution">
    <text evidence="1">The sequence shown here is derived from an EMBL/GenBank/DDBJ whole genome shotgun (WGS) entry which is preliminary data.</text>
</comment>
<gene>
    <name evidence="1" type="ORF">ATI61_107169</name>
</gene>
<name>A0ABX9JYI1_9BACT</name>
<keyword evidence="2" id="KW-1185">Reference proteome</keyword>
<dbReference type="RefSeq" id="WP_147332977.1">
    <property type="nucleotide sequence ID" value="NZ_QUMU01000007.1"/>
</dbReference>
<reference evidence="1 2" key="1">
    <citation type="submission" date="2018-08" db="EMBL/GenBank/DDBJ databases">
        <title>Genomic Encyclopedia of Archaeal and Bacterial Type Strains, Phase II (KMG-II): from individual species to whole genera.</title>
        <authorList>
            <person name="Goeker M."/>
        </authorList>
    </citation>
    <scope>NUCLEOTIDE SEQUENCE [LARGE SCALE GENOMIC DNA]</scope>
    <source>
        <strain evidence="1 2">DSM 2261</strain>
    </source>
</reference>
<proteinExistence type="predicted"/>
<dbReference type="Proteomes" id="UP000256345">
    <property type="component" value="Unassembled WGS sequence"/>
</dbReference>
<organism evidence="1 2">
    <name type="scientific">Archangium gephyra</name>
    <dbReference type="NCBI Taxonomy" id="48"/>
    <lineage>
        <taxon>Bacteria</taxon>
        <taxon>Pseudomonadati</taxon>
        <taxon>Myxococcota</taxon>
        <taxon>Myxococcia</taxon>
        <taxon>Myxococcales</taxon>
        <taxon>Cystobacterineae</taxon>
        <taxon>Archangiaceae</taxon>
        <taxon>Archangium</taxon>
    </lineage>
</organism>
<sequence length="80" mass="8728">MTDHSESRDTFTHAWSVRVGGVEIGAFWPARGGGYTLRTGSSLVRARVHHFSAAEGLEALAAYVTKRYGVMPELLPPEDP</sequence>
<dbReference type="EMBL" id="QUMU01000007">
    <property type="protein sequence ID" value="REG29473.1"/>
    <property type="molecule type" value="Genomic_DNA"/>
</dbReference>
<protein>
    <submittedName>
        <fullName evidence="1">Uncharacterized protein</fullName>
    </submittedName>
</protein>
<evidence type="ECO:0000313" key="2">
    <source>
        <dbReference type="Proteomes" id="UP000256345"/>
    </source>
</evidence>
<evidence type="ECO:0000313" key="1">
    <source>
        <dbReference type="EMBL" id="REG29473.1"/>
    </source>
</evidence>